<evidence type="ECO:0000256" key="2">
    <source>
        <dbReference type="ARBA" id="ARBA00022714"/>
    </source>
</evidence>
<evidence type="ECO:0000256" key="4">
    <source>
        <dbReference type="ARBA" id="ARBA00023004"/>
    </source>
</evidence>
<keyword evidence="9" id="KW-1185">Reference proteome</keyword>
<evidence type="ECO:0000259" key="7">
    <source>
        <dbReference type="PROSITE" id="PS51085"/>
    </source>
</evidence>
<dbReference type="EMBL" id="WTVR01000002">
    <property type="protein sequence ID" value="NMF87054.1"/>
    <property type="molecule type" value="Genomic_DNA"/>
</dbReference>
<keyword evidence="3" id="KW-0479">Metal-binding</keyword>
<dbReference type="Pfam" id="PF00111">
    <property type="entry name" value="Fer2"/>
    <property type="match status" value="1"/>
</dbReference>
<dbReference type="Proteomes" id="UP000652074">
    <property type="component" value="Unassembled WGS sequence"/>
</dbReference>
<dbReference type="RefSeq" id="WP_169141820.1">
    <property type="nucleotide sequence ID" value="NZ_CP059560.1"/>
</dbReference>
<keyword evidence="4" id="KW-0408">Iron</keyword>
<dbReference type="InterPro" id="IPR001055">
    <property type="entry name" value="Adrenodoxin-like"/>
</dbReference>
<dbReference type="SUPFAM" id="SSF54292">
    <property type="entry name" value="2Fe-2S ferredoxin-like"/>
    <property type="match status" value="1"/>
</dbReference>
<dbReference type="CDD" id="cd00207">
    <property type="entry name" value="fer2"/>
    <property type="match status" value="1"/>
</dbReference>
<evidence type="ECO:0000256" key="3">
    <source>
        <dbReference type="ARBA" id="ARBA00022723"/>
    </source>
</evidence>
<dbReference type="PANTHER" id="PTHR23426:SF65">
    <property type="entry name" value="FERREDOXIN-2, MITOCHONDRIAL"/>
    <property type="match status" value="1"/>
</dbReference>
<evidence type="ECO:0000256" key="1">
    <source>
        <dbReference type="ARBA" id="ARBA00010914"/>
    </source>
</evidence>
<protein>
    <submittedName>
        <fullName evidence="8">2Fe-2S iron-sulfur cluster binding domain-containing protein</fullName>
    </submittedName>
</protein>
<reference evidence="8 9" key="1">
    <citation type="submission" date="2019-12" db="EMBL/GenBank/DDBJ databases">
        <title>Comparative genomics gives insights into the taxonomy of the Azoarcus-Aromatoleum group and reveals separate origins of nif in the plant-associated Azoarcus and non-plant-associated Aromatoleum sub-groups.</title>
        <authorList>
            <person name="Lafos M."/>
            <person name="Maluk M."/>
            <person name="Batista M."/>
            <person name="Junghare M."/>
            <person name="Carmona M."/>
            <person name="Faoro H."/>
            <person name="Cruz L.M."/>
            <person name="Battistoni F."/>
            <person name="De Souza E."/>
            <person name="Pedrosa F."/>
            <person name="Chen W.-M."/>
            <person name="Poole P.S."/>
            <person name="Dixon R.A."/>
            <person name="James E.K."/>
        </authorList>
    </citation>
    <scope>NUCLEOTIDE SEQUENCE [LARGE SCALE GENOMIC DNA]</scope>
    <source>
        <strain evidence="8 9">ToN1</strain>
    </source>
</reference>
<dbReference type="InterPro" id="IPR012675">
    <property type="entry name" value="Beta-grasp_dom_sf"/>
</dbReference>
<evidence type="ECO:0000256" key="6">
    <source>
        <dbReference type="ARBA" id="ARBA00034078"/>
    </source>
</evidence>
<dbReference type="PANTHER" id="PTHR23426">
    <property type="entry name" value="FERREDOXIN/ADRENODOXIN"/>
    <property type="match status" value="1"/>
</dbReference>
<keyword evidence="2" id="KW-0001">2Fe-2S</keyword>
<accession>A0ABX1MM00</accession>
<gene>
    <name evidence="8" type="ORF">GPA26_01030</name>
</gene>
<dbReference type="Gene3D" id="3.10.20.30">
    <property type="match status" value="1"/>
</dbReference>
<evidence type="ECO:0000313" key="9">
    <source>
        <dbReference type="Proteomes" id="UP000652074"/>
    </source>
</evidence>
<organism evidence="8 9">
    <name type="scientific">Aromatoleum petrolei</name>
    <dbReference type="NCBI Taxonomy" id="76116"/>
    <lineage>
        <taxon>Bacteria</taxon>
        <taxon>Pseudomonadati</taxon>
        <taxon>Pseudomonadota</taxon>
        <taxon>Betaproteobacteria</taxon>
        <taxon>Rhodocyclales</taxon>
        <taxon>Rhodocyclaceae</taxon>
        <taxon>Aromatoleum</taxon>
    </lineage>
</organism>
<dbReference type="PROSITE" id="PS51085">
    <property type="entry name" value="2FE2S_FER_2"/>
    <property type="match status" value="1"/>
</dbReference>
<dbReference type="InterPro" id="IPR001041">
    <property type="entry name" value="2Fe-2S_ferredoxin-type"/>
</dbReference>
<sequence length="106" mass="11182">MPTITFIEHNGTRHEVHAEVGQSAMQAATFAGVPGIPGDCGGACACASCHAYVDDAWAGRFAPAEGTEYDMLENVVERQPTSRLTCQLVVGADMDGLTLRLPAAQF</sequence>
<comment type="similarity">
    <text evidence="1">Belongs to the adrenodoxin/putidaredoxin family.</text>
</comment>
<evidence type="ECO:0000256" key="5">
    <source>
        <dbReference type="ARBA" id="ARBA00023014"/>
    </source>
</evidence>
<comment type="cofactor">
    <cofactor evidence="6">
        <name>[2Fe-2S] cluster</name>
        <dbReference type="ChEBI" id="CHEBI:190135"/>
    </cofactor>
</comment>
<comment type="caution">
    <text evidence="8">The sequence shown here is derived from an EMBL/GenBank/DDBJ whole genome shotgun (WGS) entry which is preliminary data.</text>
</comment>
<keyword evidence="5" id="KW-0411">Iron-sulfur</keyword>
<dbReference type="PRINTS" id="PR00355">
    <property type="entry name" value="ADRENODOXIN"/>
</dbReference>
<evidence type="ECO:0000313" key="8">
    <source>
        <dbReference type="EMBL" id="NMF87054.1"/>
    </source>
</evidence>
<dbReference type="InterPro" id="IPR036010">
    <property type="entry name" value="2Fe-2S_ferredoxin-like_sf"/>
</dbReference>
<feature type="domain" description="2Fe-2S ferredoxin-type" evidence="7">
    <location>
        <begin position="2"/>
        <end position="105"/>
    </location>
</feature>
<name>A0ABX1MM00_9RHOO</name>
<proteinExistence type="inferred from homology"/>